<dbReference type="InterPro" id="IPR000286">
    <property type="entry name" value="HDACs"/>
</dbReference>
<dbReference type="PRINTS" id="PR01270">
    <property type="entry name" value="HDASUPER"/>
</dbReference>
<evidence type="ECO:0000313" key="5">
    <source>
        <dbReference type="Proteomes" id="UP000589626"/>
    </source>
</evidence>
<evidence type="ECO:0000259" key="3">
    <source>
        <dbReference type="Pfam" id="PF00850"/>
    </source>
</evidence>
<dbReference type="RefSeq" id="WP_183593027.1">
    <property type="nucleotide sequence ID" value="NZ_JACHWR010000002.1"/>
</dbReference>
<feature type="domain" description="Histone deacetylase" evidence="3">
    <location>
        <begin position="39"/>
        <end position="328"/>
    </location>
</feature>
<protein>
    <submittedName>
        <fullName evidence="4">Acetoin utilization deacetylase AcuC-like enzyme</fullName>
    </submittedName>
</protein>
<dbReference type="InterPro" id="IPR023696">
    <property type="entry name" value="Ureohydrolase_dom_sf"/>
</dbReference>
<evidence type="ECO:0000256" key="2">
    <source>
        <dbReference type="SAM" id="MobiDB-lite"/>
    </source>
</evidence>
<dbReference type="GO" id="GO:0004407">
    <property type="term" value="F:histone deacetylase activity"/>
    <property type="evidence" value="ECO:0007669"/>
    <property type="project" value="TreeGrafter"/>
</dbReference>
<comment type="caution">
    <text evidence="4">The sequence shown here is derived from an EMBL/GenBank/DDBJ whole genome shotgun (WGS) entry which is preliminary data.</text>
</comment>
<dbReference type="InterPro" id="IPR023801">
    <property type="entry name" value="His_deacetylse_dom"/>
</dbReference>
<feature type="compositionally biased region" description="Basic and acidic residues" evidence="2">
    <location>
        <begin position="80"/>
        <end position="95"/>
    </location>
</feature>
<gene>
    <name evidence="4" type="ORF">FHU40_002959</name>
</gene>
<sequence>MSARRTGWVWHELYGWHDTGRAAGYVLGAPGVQPFGHFESAESKTRFASLVEVSGLREELTELRPRAAAEEDLLRVHTEEHLRSMQEQSRRREGGDMGDGTSPFGWNGYEVAALAAGGTIRAVRAVLDGTVDNAYALVRPPGHHAVAERGMGFCMFANVAVAIEHARAHYGLRRFAVVDWDVHHGNGTESIFLDDPDVLTISLHQDGNFPADTGAIDERGRGDALGTVVNVPLPPGSGNGAYLAAFEQVVVPAISAFEPELILVACGFDACNADPLATMMVTSSTYRTMTEGLVALAERLCEGRLVMSHEGGYSPIYVPFCGLAVVEALSGHDTGIDDPFEPDWIGWPGQDVQPHQQAVIDSARALLDPSRAR</sequence>
<name>A0A7W4Z2R3_9ACTN</name>
<dbReference type="AlphaFoldDB" id="A0A7W4Z2R3"/>
<dbReference type="CDD" id="cd09996">
    <property type="entry name" value="HDAC_classII_1"/>
    <property type="match status" value="1"/>
</dbReference>
<dbReference type="SUPFAM" id="SSF52768">
    <property type="entry name" value="Arginase/deacetylase"/>
    <property type="match status" value="1"/>
</dbReference>
<proteinExistence type="inferred from homology"/>
<comment type="similarity">
    <text evidence="1">Belongs to the histone deacetylase family.</text>
</comment>
<accession>A0A7W4Z2R3</accession>
<dbReference type="PANTHER" id="PTHR10625">
    <property type="entry name" value="HISTONE DEACETYLASE HDAC1-RELATED"/>
    <property type="match status" value="1"/>
</dbReference>
<dbReference type="Pfam" id="PF00850">
    <property type="entry name" value="Hist_deacetyl"/>
    <property type="match status" value="1"/>
</dbReference>
<feature type="region of interest" description="Disordered" evidence="2">
    <location>
        <begin position="80"/>
        <end position="99"/>
    </location>
</feature>
<dbReference type="EMBL" id="JACHWR010000002">
    <property type="protein sequence ID" value="MBB3043141.1"/>
    <property type="molecule type" value="Genomic_DNA"/>
</dbReference>
<dbReference type="InterPro" id="IPR037138">
    <property type="entry name" value="His_deacetylse_dom_sf"/>
</dbReference>
<reference evidence="4 5" key="1">
    <citation type="submission" date="2020-08" db="EMBL/GenBank/DDBJ databases">
        <title>Sequencing the genomes of 1000 actinobacteria strains.</title>
        <authorList>
            <person name="Klenk H.-P."/>
        </authorList>
    </citation>
    <scope>NUCLEOTIDE SEQUENCE [LARGE SCALE GENOMIC DNA]</scope>
    <source>
        <strain evidence="4 5">DSM 105498</strain>
    </source>
</reference>
<dbReference type="Gene3D" id="3.40.800.20">
    <property type="entry name" value="Histone deacetylase domain"/>
    <property type="match status" value="1"/>
</dbReference>
<organism evidence="4 5">
    <name type="scientific">Nocardioides soli</name>
    <dbReference type="NCBI Taxonomy" id="1036020"/>
    <lineage>
        <taxon>Bacteria</taxon>
        <taxon>Bacillati</taxon>
        <taxon>Actinomycetota</taxon>
        <taxon>Actinomycetes</taxon>
        <taxon>Propionibacteriales</taxon>
        <taxon>Nocardioidaceae</taxon>
        <taxon>Nocardioides</taxon>
    </lineage>
</organism>
<dbReference type="Proteomes" id="UP000589626">
    <property type="component" value="Unassembled WGS sequence"/>
</dbReference>
<dbReference type="GO" id="GO:0040029">
    <property type="term" value="P:epigenetic regulation of gene expression"/>
    <property type="evidence" value="ECO:0007669"/>
    <property type="project" value="TreeGrafter"/>
</dbReference>
<evidence type="ECO:0000313" key="4">
    <source>
        <dbReference type="EMBL" id="MBB3043141.1"/>
    </source>
</evidence>
<evidence type="ECO:0000256" key="1">
    <source>
        <dbReference type="ARBA" id="ARBA00005947"/>
    </source>
</evidence>
<keyword evidence="5" id="KW-1185">Reference proteome</keyword>
<dbReference type="GO" id="GO:0005737">
    <property type="term" value="C:cytoplasm"/>
    <property type="evidence" value="ECO:0007669"/>
    <property type="project" value="TreeGrafter"/>
</dbReference>
<dbReference type="PANTHER" id="PTHR10625:SF31">
    <property type="entry name" value="HISTONE DEACETYLASE DOMAIN-CONTAINING PROTEIN"/>
    <property type="match status" value="1"/>
</dbReference>